<keyword evidence="2" id="KW-1185">Reference proteome</keyword>
<protein>
    <submittedName>
        <fullName evidence="1">Uncharacterized protein</fullName>
    </submittedName>
</protein>
<organism evidence="1 2">
    <name type="scientific">Vararia minispora EC-137</name>
    <dbReference type="NCBI Taxonomy" id="1314806"/>
    <lineage>
        <taxon>Eukaryota</taxon>
        <taxon>Fungi</taxon>
        <taxon>Dikarya</taxon>
        <taxon>Basidiomycota</taxon>
        <taxon>Agaricomycotina</taxon>
        <taxon>Agaricomycetes</taxon>
        <taxon>Russulales</taxon>
        <taxon>Lachnocladiaceae</taxon>
        <taxon>Vararia</taxon>
    </lineage>
</organism>
<accession>A0ACB8Q5J8</accession>
<comment type="caution">
    <text evidence="1">The sequence shown here is derived from an EMBL/GenBank/DDBJ whole genome shotgun (WGS) entry which is preliminary data.</text>
</comment>
<name>A0ACB8Q5J8_9AGAM</name>
<evidence type="ECO:0000313" key="1">
    <source>
        <dbReference type="EMBL" id="KAI0026725.1"/>
    </source>
</evidence>
<proteinExistence type="predicted"/>
<sequence>MPEQRARVEQARRSSSGRTRSHLRSHTGDLGALLKGLRRQAPLATASLHGLTLKTRASFSVDAFIAPGPTADKQAHPCFLYGPALPSHMRGAQPPPVVTPRSLQCAYCMSTCAVSSRSVHSDKLWYTAYPFDLSIAPLPLYILDSNDSVPVERFLALAARGVHEDYVTASKCISPLLSLGRLFSSRYSSSLPLGSLRLRSSN</sequence>
<dbReference type="EMBL" id="MU274242">
    <property type="protein sequence ID" value="KAI0026725.1"/>
    <property type="molecule type" value="Genomic_DNA"/>
</dbReference>
<evidence type="ECO:0000313" key="2">
    <source>
        <dbReference type="Proteomes" id="UP000814128"/>
    </source>
</evidence>
<gene>
    <name evidence="1" type="ORF">K488DRAFT_91994</name>
</gene>
<reference evidence="1" key="1">
    <citation type="submission" date="2021-02" db="EMBL/GenBank/DDBJ databases">
        <authorList>
            <consortium name="DOE Joint Genome Institute"/>
            <person name="Ahrendt S."/>
            <person name="Looney B.P."/>
            <person name="Miyauchi S."/>
            <person name="Morin E."/>
            <person name="Drula E."/>
            <person name="Courty P.E."/>
            <person name="Chicoki N."/>
            <person name="Fauchery L."/>
            <person name="Kohler A."/>
            <person name="Kuo A."/>
            <person name="Labutti K."/>
            <person name="Pangilinan J."/>
            <person name="Lipzen A."/>
            <person name="Riley R."/>
            <person name="Andreopoulos W."/>
            <person name="He G."/>
            <person name="Johnson J."/>
            <person name="Barry K.W."/>
            <person name="Grigoriev I.V."/>
            <person name="Nagy L."/>
            <person name="Hibbett D."/>
            <person name="Henrissat B."/>
            <person name="Matheny P.B."/>
            <person name="Labbe J."/>
            <person name="Martin F."/>
        </authorList>
    </citation>
    <scope>NUCLEOTIDE SEQUENCE</scope>
    <source>
        <strain evidence="1">EC-137</strain>
    </source>
</reference>
<dbReference type="Proteomes" id="UP000814128">
    <property type="component" value="Unassembled WGS sequence"/>
</dbReference>
<reference evidence="1" key="2">
    <citation type="journal article" date="2022" name="New Phytol.">
        <title>Evolutionary transition to the ectomycorrhizal habit in the genomes of a hyperdiverse lineage of mushroom-forming fungi.</title>
        <authorList>
            <person name="Looney B."/>
            <person name="Miyauchi S."/>
            <person name="Morin E."/>
            <person name="Drula E."/>
            <person name="Courty P.E."/>
            <person name="Kohler A."/>
            <person name="Kuo A."/>
            <person name="LaButti K."/>
            <person name="Pangilinan J."/>
            <person name="Lipzen A."/>
            <person name="Riley R."/>
            <person name="Andreopoulos W."/>
            <person name="He G."/>
            <person name="Johnson J."/>
            <person name="Nolan M."/>
            <person name="Tritt A."/>
            <person name="Barry K.W."/>
            <person name="Grigoriev I.V."/>
            <person name="Nagy L.G."/>
            <person name="Hibbett D."/>
            <person name="Henrissat B."/>
            <person name="Matheny P.B."/>
            <person name="Labbe J."/>
            <person name="Martin F.M."/>
        </authorList>
    </citation>
    <scope>NUCLEOTIDE SEQUENCE</scope>
    <source>
        <strain evidence="1">EC-137</strain>
    </source>
</reference>